<dbReference type="SUPFAM" id="SSF52540">
    <property type="entry name" value="P-loop containing nucleoside triphosphate hydrolases"/>
    <property type="match status" value="1"/>
</dbReference>
<dbReference type="AlphaFoldDB" id="A0A7S3TKL2"/>
<keyword evidence="1" id="KW-0547">Nucleotide-binding</keyword>
<dbReference type="Gene3D" id="3.40.50.300">
    <property type="entry name" value="P-loop containing nucleotide triphosphate hydrolases"/>
    <property type="match status" value="1"/>
</dbReference>
<dbReference type="PANTHER" id="PTHR43158">
    <property type="entry name" value="SKFA PEPTIDE EXPORT ATP-BINDING PROTEIN SKFE"/>
    <property type="match status" value="1"/>
</dbReference>
<organism evidence="3">
    <name type="scientific">Strombidinopsis acuminata</name>
    <dbReference type="NCBI Taxonomy" id="141414"/>
    <lineage>
        <taxon>Eukaryota</taxon>
        <taxon>Sar</taxon>
        <taxon>Alveolata</taxon>
        <taxon>Ciliophora</taxon>
        <taxon>Intramacronucleata</taxon>
        <taxon>Spirotrichea</taxon>
        <taxon>Choreotrichia</taxon>
        <taxon>Choreotrichida</taxon>
        <taxon>Strombidinopsidae</taxon>
        <taxon>Strombidinopsis</taxon>
    </lineage>
</organism>
<keyword evidence="2" id="KW-0067">ATP-binding</keyword>
<evidence type="ECO:0008006" key="4">
    <source>
        <dbReference type="Google" id="ProtNLM"/>
    </source>
</evidence>
<dbReference type="CDD" id="cd00267">
    <property type="entry name" value="ABC_ATPase"/>
    <property type="match status" value="1"/>
</dbReference>
<evidence type="ECO:0000256" key="1">
    <source>
        <dbReference type="ARBA" id="ARBA00022741"/>
    </source>
</evidence>
<sequence length="126" mass="14345">MDEITSDLDIFAREGILAFLRAESELRGATIFYCTHIFDHLEGWASHLLHMSKGQVVKSCVIEELSEYHEIIAQGNTTPLYSLIRKWIYSEYEADNGARPWRQMEDTSDGRRPNLGLAGPIVMRSG</sequence>
<evidence type="ECO:0000256" key="2">
    <source>
        <dbReference type="ARBA" id="ARBA00022840"/>
    </source>
</evidence>
<dbReference type="PANTHER" id="PTHR43158:SF2">
    <property type="entry name" value="SKFA PEPTIDE EXPORT ATP-BINDING PROTEIN SKFE"/>
    <property type="match status" value="1"/>
</dbReference>
<reference evidence="3" key="1">
    <citation type="submission" date="2021-01" db="EMBL/GenBank/DDBJ databases">
        <authorList>
            <person name="Corre E."/>
            <person name="Pelletier E."/>
            <person name="Niang G."/>
            <person name="Scheremetjew M."/>
            <person name="Finn R."/>
            <person name="Kale V."/>
            <person name="Holt S."/>
            <person name="Cochrane G."/>
            <person name="Meng A."/>
            <person name="Brown T."/>
            <person name="Cohen L."/>
        </authorList>
    </citation>
    <scope>NUCLEOTIDE SEQUENCE</scope>
    <source>
        <strain evidence="3">SPMC142</strain>
    </source>
</reference>
<dbReference type="InterPro" id="IPR027417">
    <property type="entry name" value="P-loop_NTPase"/>
</dbReference>
<name>A0A7S3TKL2_9SPIT</name>
<protein>
    <recommendedName>
        <fullName evidence="4">ABC transporter</fullName>
    </recommendedName>
</protein>
<proteinExistence type="predicted"/>
<gene>
    <name evidence="3" type="ORF">SACU0126_LOCUS27430</name>
</gene>
<accession>A0A7S3TKL2</accession>
<dbReference type="GO" id="GO:0005524">
    <property type="term" value="F:ATP binding"/>
    <property type="evidence" value="ECO:0007669"/>
    <property type="project" value="UniProtKB-KW"/>
</dbReference>
<dbReference type="EMBL" id="HBIQ01085856">
    <property type="protein sequence ID" value="CAE0587102.1"/>
    <property type="molecule type" value="Transcribed_RNA"/>
</dbReference>
<evidence type="ECO:0000313" key="3">
    <source>
        <dbReference type="EMBL" id="CAE0587102.1"/>
    </source>
</evidence>